<reference evidence="23 24" key="1">
    <citation type="submission" date="2020-06" db="EMBL/GenBank/DDBJ databases">
        <authorList>
            <consortium name="Wellcome Sanger Institute Data Sharing"/>
        </authorList>
    </citation>
    <scope>NUCLEOTIDE SEQUENCE [LARGE SCALE GENOMIC DNA]</scope>
</reference>
<feature type="domain" description="Helicase ATP-binding" evidence="20">
    <location>
        <begin position="335"/>
        <end position="522"/>
    </location>
</feature>
<organism evidence="23 24">
    <name type="scientific">Denticeps clupeoides</name>
    <name type="common">denticle herring</name>
    <dbReference type="NCBI Taxonomy" id="299321"/>
    <lineage>
        <taxon>Eukaryota</taxon>
        <taxon>Metazoa</taxon>
        <taxon>Chordata</taxon>
        <taxon>Craniata</taxon>
        <taxon>Vertebrata</taxon>
        <taxon>Euteleostomi</taxon>
        <taxon>Actinopterygii</taxon>
        <taxon>Neopterygii</taxon>
        <taxon>Teleostei</taxon>
        <taxon>Clupei</taxon>
        <taxon>Clupeiformes</taxon>
        <taxon>Denticipitoidei</taxon>
        <taxon>Denticipitidae</taxon>
        <taxon>Denticeps</taxon>
    </lineage>
</organism>
<comment type="subcellular location">
    <subcellularLocation>
        <location evidence="1">Cytoplasm</location>
    </subcellularLocation>
</comment>
<keyword evidence="4" id="KW-0963">Cytoplasm</keyword>
<evidence type="ECO:0000259" key="21">
    <source>
        <dbReference type="PROSITE" id="PS51194"/>
    </source>
</evidence>
<evidence type="ECO:0000256" key="11">
    <source>
        <dbReference type="ARBA" id="ARBA00022801"/>
    </source>
</evidence>
<dbReference type="Proteomes" id="UP000694580">
    <property type="component" value="Chromosome 5"/>
</dbReference>
<dbReference type="InterPro" id="IPR021673">
    <property type="entry name" value="RLR_CTR"/>
</dbReference>
<evidence type="ECO:0000256" key="12">
    <source>
        <dbReference type="ARBA" id="ARBA00022806"/>
    </source>
</evidence>
<dbReference type="Gene3D" id="1.10.533.10">
    <property type="entry name" value="Death Domain, Fas"/>
    <property type="match status" value="2"/>
</dbReference>
<keyword evidence="17" id="KW-0694">RNA-binding</keyword>
<dbReference type="InterPro" id="IPR027417">
    <property type="entry name" value="P-loop_NTPase"/>
</dbReference>
<dbReference type="Ensembl" id="ENSDCDT00010071252.1">
    <property type="protein sequence ID" value="ENSDCDP00010060504.1"/>
    <property type="gene ID" value="ENSDCDG00010033597.1"/>
</dbReference>
<evidence type="ECO:0000256" key="14">
    <source>
        <dbReference type="ARBA" id="ARBA00022840"/>
    </source>
</evidence>
<keyword evidence="18" id="KW-0051">Antiviral defense</keyword>
<dbReference type="Pfam" id="PF11648">
    <property type="entry name" value="RIG-I_C-RD"/>
    <property type="match status" value="1"/>
</dbReference>
<keyword evidence="11" id="KW-0378">Hydrolase</keyword>
<evidence type="ECO:0000259" key="20">
    <source>
        <dbReference type="PROSITE" id="PS51192"/>
    </source>
</evidence>
<keyword evidence="6" id="KW-0597">Phosphoprotein</keyword>
<accession>A0AAY4ETJ7</accession>
<dbReference type="Pfam" id="PF18119">
    <property type="entry name" value="RIG-I_C"/>
    <property type="match status" value="1"/>
</dbReference>
<dbReference type="Pfam" id="PF00270">
    <property type="entry name" value="DEAD"/>
    <property type="match status" value="1"/>
</dbReference>
<keyword evidence="9" id="KW-0677">Repeat</keyword>
<dbReference type="Pfam" id="PF00271">
    <property type="entry name" value="Helicase_C"/>
    <property type="match status" value="1"/>
</dbReference>
<evidence type="ECO:0000256" key="3">
    <source>
        <dbReference type="ARBA" id="ARBA00012552"/>
    </source>
</evidence>
<evidence type="ECO:0000256" key="18">
    <source>
        <dbReference type="ARBA" id="ARBA00023118"/>
    </source>
</evidence>
<dbReference type="InterPro" id="IPR001650">
    <property type="entry name" value="Helicase_C-like"/>
</dbReference>
<dbReference type="GO" id="GO:0005524">
    <property type="term" value="F:ATP binding"/>
    <property type="evidence" value="ECO:0007669"/>
    <property type="project" value="UniProtKB-KW"/>
</dbReference>
<evidence type="ECO:0000313" key="23">
    <source>
        <dbReference type="Ensembl" id="ENSDCDP00010060504.1"/>
    </source>
</evidence>
<dbReference type="InterPro" id="IPR041204">
    <property type="entry name" value="RIG-I-like_C"/>
</dbReference>
<dbReference type="GO" id="GO:0039530">
    <property type="term" value="P:MDA-5 signaling pathway"/>
    <property type="evidence" value="ECO:0007669"/>
    <property type="project" value="TreeGrafter"/>
</dbReference>
<keyword evidence="13" id="KW-0862">Zinc</keyword>
<evidence type="ECO:0000256" key="5">
    <source>
        <dbReference type="ARBA" id="ARBA00022499"/>
    </source>
</evidence>
<comment type="similarity">
    <text evidence="2">Belongs to the helicase family. RLR subfamily.</text>
</comment>
<dbReference type="GO" id="GO:0005737">
    <property type="term" value="C:cytoplasm"/>
    <property type="evidence" value="ECO:0007669"/>
    <property type="project" value="UniProtKB-SubCell"/>
</dbReference>
<evidence type="ECO:0000256" key="17">
    <source>
        <dbReference type="ARBA" id="ARBA00022884"/>
    </source>
</evidence>
<dbReference type="InterPro" id="IPR011545">
    <property type="entry name" value="DEAD/DEAH_box_helicase_dom"/>
</dbReference>
<reference evidence="23" key="2">
    <citation type="submission" date="2025-08" db="UniProtKB">
        <authorList>
            <consortium name="Ensembl"/>
        </authorList>
    </citation>
    <scope>IDENTIFICATION</scope>
</reference>
<evidence type="ECO:0000256" key="16">
    <source>
        <dbReference type="ARBA" id="ARBA00022859"/>
    </source>
</evidence>
<dbReference type="Pfam" id="PF16739">
    <property type="entry name" value="CARD_2"/>
    <property type="match status" value="2"/>
</dbReference>
<keyword evidence="24" id="KW-1185">Reference proteome</keyword>
<sequence length="1018" mass="115575">MMNGNRNLCGLLRAYKSPLDATRLYLGRAICPEQFVQFLKTCFIPFKMSADENLISLMDCYRNRLREVIQVEPVLDYLDFIESDQKELILNKARNESNQLAADMLIDAVVRSEPRPAGRVRQFVDALSSAGCTYAARISDPDTLPSPAEEAENDYCVLLVLLMSPKLQEMKTAEVCRHCFEKRILTAEEQENVMAETQNRGNIGGARLLVKRLAKKPPGWFSEFLKVLRTTEHGDLVEELTGVREINDGPGSTHSTHTSLEDAVPHEGEKKCSDGHNAALLVNGVELSGTDLYTADSGFHTLQDGNLAENGILVETPVRAEDTDIVLRAYQMDVAKPALNGENIIICLPTGSGKTRIAVYVARDHLDRRRRQSLPGKVVVLVNKVVLVEQHYNEEFNKFLKTQYNVERISGESVLKMAVSDTLKTNDVIVCTAQILENSLLESEISFTDISLLVIDECHHTKKGGVYQQIMARFLEEKLKNIKRTKANIDVKPLPQILGLTASIGVGGATKQDKAQEHILRICANLDAVKIMTAPLEQQLKDNSKRVIMAKRRAKDPFGDLIRCIMRRIHDRANLRPSVDVGTQRYEQWIVEEEKEAAKQGDQRRRVCAKHLRQYSEALHQSNSIRMSDAYNFLLTFYRDELRKKRPTVDDGPAVRQTETEKFLFKQFEDTRGQLEELTKHPEYENSILTELRTSILKEFTRRDEVRGIIFTETRLSAIALHKWIQENRKFEDVTVQSSYLIGAGDQSVVKPMTAKEKNDVLKKFHEGDVNLLIATSVAEEGLDIQKCNVVIRYCLVTNEIAMIQARGRGRAEDSVYIVIGVEGSGVDEREKVNEWREKMMNVAIQVIKEMPRDLYNRKVKEYQLEAWAEKKFHNRRSAEKVKKKVHPSAVKLRCRGCDVIACEGPDIEVISGIHRVNLTDAFKNKFLVTNNSALREKPQQCEAEKVISCQACGHFWGPMMCHRKLDCPCLNVECFVVVVSGKEETFDSWADLAVEFAQFDFYSHATQFVFDDDEENL</sequence>
<evidence type="ECO:0000256" key="4">
    <source>
        <dbReference type="ARBA" id="ARBA00022490"/>
    </source>
</evidence>
<evidence type="ECO:0000256" key="15">
    <source>
        <dbReference type="ARBA" id="ARBA00022843"/>
    </source>
</evidence>
<evidence type="ECO:0000313" key="24">
    <source>
        <dbReference type="Proteomes" id="UP000694580"/>
    </source>
</evidence>
<dbReference type="PROSITE" id="PS51789">
    <property type="entry name" value="RLR_CTR"/>
    <property type="match status" value="1"/>
</dbReference>
<dbReference type="GeneTree" id="ENSGT00940000153173"/>
<dbReference type="InterPro" id="IPR038557">
    <property type="entry name" value="RLR_C_sf"/>
</dbReference>
<dbReference type="InterPro" id="IPR011029">
    <property type="entry name" value="DEATH-like_dom_sf"/>
</dbReference>
<dbReference type="InterPro" id="IPR014001">
    <property type="entry name" value="Helicase_ATP-bd"/>
</dbReference>
<dbReference type="PROSITE" id="PS51192">
    <property type="entry name" value="HELICASE_ATP_BIND_1"/>
    <property type="match status" value="1"/>
</dbReference>
<keyword evidence="16" id="KW-0391">Immunity</keyword>
<comment type="catalytic activity">
    <reaction evidence="19">
        <text>ATP + H2O = ADP + phosphate + H(+)</text>
        <dbReference type="Rhea" id="RHEA:13065"/>
        <dbReference type="ChEBI" id="CHEBI:15377"/>
        <dbReference type="ChEBI" id="CHEBI:15378"/>
        <dbReference type="ChEBI" id="CHEBI:30616"/>
        <dbReference type="ChEBI" id="CHEBI:43474"/>
        <dbReference type="ChEBI" id="CHEBI:456216"/>
        <dbReference type="EC" id="3.6.4.13"/>
    </reaction>
    <physiologicalReaction direction="left-to-right" evidence="19">
        <dbReference type="Rhea" id="RHEA:13066"/>
    </physiologicalReaction>
</comment>
<dbReference type="InterPro" id="IPR031964">
    <property type="entry name" value="CARD_dom"/>
</dbReference>
<feature type="domain" description="RLR CTR" evidence="22">
    <location>
        <begin position="881"/>
        <end position="1007"/>
    </location>
</feature>
<evidence type="ECO:0000256" key="13">
    <source>
        <dbReference type="ARBA" id="ARBA00022833"/>
    </source>
</evidence>
<dbReference type="SMART" id="SM00487">
    <property type="entry name" value="DEXDc"/>
    <property type="match status" value="1"/>
</dbReference>
<evidence type="ECO:0000256" key="1">
    <source>
        <dbReference type="ARBA" id="ARBA00004496"/>
    </source>
</evidence>
<dbReference type="GO" id="GO:0008270">
    <property type="term" value="F:zinc ion binding"/>
    <property type="evidence" value="ECO:0007669"/>
    <property type="project" value="TreeGrafter"/>
</dbReference>
<evidence type="ECO:0000256" key="9">
    <source>
        <dbReference type="ARBA" id="ARBA00022737"/>
    </source>
</evidence>
<dbReference type="InterPro" id="IPR051363">
    <property type="entry name" value="RLR_Helicase"/>
</dbReference>
<protein>
    <recommendedName>
        <fullName evidence="3">RNA helicase</fullName>
        <ecNumber evidence="3">3.6.4.13</ecNumber>
    </recommendedName>
</protein>
<evidence type="ECO:0000256" key="7">
    <source>
        <dbReference type="ARBA" id="ARBA00022588"/>
    </source>
</evidence>
<name>A0AAY4ETJ7_9TELE</name>
<keyword evidence="15" id="KW-0832">Ubl conjugation</keyword>
<dbReference type="GO" id="GO:0003727">
    <property type="term" value="F:single-stranded RNA binding"/>
    <property type="evidence" value="ECO:0007669"/>
    <property type="project" value="TreeGrafter"/>
</dbReference>
<keyword evidence="10" id="KW-0547">Nucleotide-binding</keyword>
<dbReference type="SUPFAM" id="SSF47986">
    <property type="entry name" value="DEATH domain"/>
    <property type="match status" value="1"/>
</dbReference>
<keyword evidence="5" id="KW-1017">Isopeptide bond</keyword>
<keyword evidence="12" id="KW-0347">Helicase</keyword>
<feature type="domain" description="Helicase C-terminal" evidence="21">
    <location>
        <begin position="688"/>
        <end position="856"/>
    </location>
</feature>
<dbReference type="Gene3D" id="2.170.150.30">
    <property type="entry name" value="RIG-I-like receptor, C-terminal regulatory domain"/>
    <property type="match status" value="1"/>
</dbReference>
<dbReference type="PROSITE" id="PS51194">
    <property type="entry name" value="HELICASE_CTER"/>
    <property type="match status" value="1"/>
</dbReference>
<reference evidence="23" key="3">
    <citation type="submission" date="2025-09" db="UniProtKB">
        <authorList>
            <consortium name="Ensembl"/>
        </authorList>
    </citation>
    <scope>IDENTIFICATION</scope>
</reference>
<dbReference type="GO" id="GO:0003724">
    <property type="term" value="F:RNA helicase activity"/>
    <property type="evidence" value="ECO:0007669"/>
    <property type="project" value="UniProtKB-EC"/>
</dbReference>
<evidence type="ECO:0000256" key="6">
    <source>
        <dbReference type="ARBA" id="ARBA00022553"/>
    </source>
</evidence>
<dbReference type="GO" id="GO:0140374">
    <property type="term" value="P:antiviral innate immune response"/>
    <property type="evidence" value="ECO:0007669"/>
    <property type="project" value="TreeGrafter"/>
</dbReference>
<gene>
    <name evidence="23" type="primary">IFIH1</name>
</gene>
<dbReference type="GO" id="GO:0003725">
    <property type="term" value="F:double-stranded RNA binding"/>
    <property type="evidence" value="ECO:0007669"/>
    <property type="project" value="TreeGrafter"/>
</dbReference>
<keyword evidence="14" id="KW-0067">ATP-binding</keyword>
<dbReference type="PANTHER" id="PTHR14074">
    <property type="entry name" value="HELICASE WITH DEATH DOMAIN-RELATED"/>
    <property type="match status" value="1"/>
</dbReference>
<dbReference type="SMART" id="SM00490">
    <property type="entry name" value="HELICc"/>
    <property type="match status" value="1"/>
</dbReference>
<evidence type="ECO:0000259" key="22">
    <source>
        <dbReference type="PROSITE" id="PS51789"/>
    </source>
</evidence>
<proteinExistence type="inferred from homology"/>
<evidence type="ECO:0000256" key="2">
    <source>
        <dbReference type="ARBA" id="ARBA00006866"/>
    </source>
</evidence>
<evidence type="ECO:0000256" key="19">
    <source>
        <dbReference type="ARBA" id="ARBA00049390"/>
    </source>
</evidence>
<dbReference type="PANTHER" id="PTHR14074:SF14">
    <property type="entry name" value="INTERFERON-INDUCED HELICASE C DOMAIN-CONTAINING PROTEIN 1"/>
    <property type="match status" value="1"/>
</dbReference>
<dbReference type="GO" id="GO:0016787">
    <property type="term" value="F:hydrolase activity"/>
    <property type="evidence" value="ECO:0007669"/>
    <property type="project" value="UniProtKB-KW"/>
</dbReference>
<dbReference type="Gene3D" id="3.40.50.300">
    <property type="entry name" value="P-loop containing nucleotide triphosphate hydrolases"/>
    <property type="match status" value="2"/>
</dbReference>
<dbReference type="Gene3D" id="1.20.1320.30">
    <property type="match status" value="1"/>
</dbReference>
<keyword evidence="7" id="KW-0399">Innate immunity</keyword>
<evidence type="ECO:0000256" key="8">
    <source>
        <dbReference type="ARBA" id="ARBA00022723"/>
    </source>
</evidence>
<dbReference type="EC" id="3.6.4.13" evidence="3"/>
<keyword evidence="8" id="KW-0479">Metal-binding</keyword>
<dbReference type="AlphaFoldDB" id="A0AAY4ETJ7"/>
<evidence type="ECO:0000256" key="10">
    <source>
        <dbReference type="ARBA" id="ARBA00022741"/>
    </source>
</evidence>
<dbReference type="SUPFAM" id="SSF52540">
    <property type="entry name" value="P-loop containing nucleoside triphosphate hydrolases"/>
    <property type="match status" value="1"/>
</dbReference>